<protein>
    <submittedName>
        <fullName evidence="2">Uncharacterized protein</fullName>
    </submittedName>
</protein>
<dbReference type="AlphaFoldDB" id="F8L2L5"/>
<accession>F8L2L5</accession>
<reference key="1">
    <citation type="journal article" date="2011" name="Mol. Biol. Evol.">
        <title>Unity in variety -- the pan-genome of the Chlamydiae.</title>
        <authorList>
            <person name="Collingro A."/>
            <person name="Tischler P."/>
            <person name="Weinmaier T."/>
            <person name="Penz T."/>
            <person name="Heinz E."/>
            <person name="Brunham R.C."/>
            <person name="Read T.D."/>
            <person name="Bavoil P.M."/>
            <person name="Sachse K."/>
            <person name="Kahane S."/>
            <person name="Friedman M.G."/>
            <person name="Rattei T."/>
            <person name="Myers G.S.A."/>
            <person name="Horn M."/>
        </authorList>
    </citation>
    <scope>NUCLEOTIDE SEQUENCE</scope>
    <source>
        <strain>UV7</strain>
    </source>
</reference>
<dbReference type="STRING" id="765952.PUV_25900"/>
<reference evidence="2 3" key="2">
    <citation type="journal article" date="2011" name="Mol. Biol. Evol.">
        <title>Unity in variety--the pan-genome of the Chlamydiae.</title>
        <authorList>
            <person name="Collingro A."/>
            <person name="Tischler P."/>
            <person name="Weinmaier T."/>
            <person name="Penz T."/>
            <person name="Heinz E."/>
            <person name="Brunham R.C."/>
            <person name="Read T.D."/>
            <person name="Bavoil P.M."/>
            <person name="Sachse K."/>
            <person name="Kahane S."/>
            <person name="Friedman M.G."/>
            <person name="Rattei T."/>
            <person name="Myers G.S."/>
            <person name="Horn M."/>
        </authorList>
    </citation>
    <scope>NUCLEOTIDE SEQUENCE [LARGE SCALE GENOMIC DNA]</scope>
    <source>
        <strain evidence="3">UV7</strain>
    </source>
</reference>
<evidence type="ECO:0000313" key="3">
    <source>
        <dbReference type="Proteomes" id="UP000000495"/>
    </source>
</evidence>
<dbReference type="EMBL" id="FR872580">
    <property type="protein sequence ID" value="CCB87540.1"/>
    <property type="molecule type" value="Genomic_DNA"/>
</dbReference>
<feature type="compositionally biased region" description="Polar residues" evidence="1">
    <location>
        <begin position="9"/>
        <end position="42"/>
    </location>
</feature>
<dbReference type="HOGENOM" id="CLU_3255187_0_0_0"/>
<sequence>MKKELVNHGFTSTSIQEQTLIDAEQQTAAQQESPINAPTGQL</sequence>
<feature type="region of interest" description="Disordered" evidence="1">
    <location>
        <begin position="1"/>
        <end position="42"/>
    </location>
</feature>
<dbReference type="KEGG" id="puv:PUV_25900"/>
<keyword evidence="3" id="KW-1185">Reference proteome</keyword>
<gene>
    <name evidence="2" type="ordered locus">PUV_25900</name>
</gene>
<name>F8L2L5_PARAV</name>
<evidence type="ECO:0000256" key="1">
    <source>
        <dbReference type="SAM" id="MobiDB-lite"/>
    </source>
</evidence>
<organism evidence="2 3">
    <name type="scientific">Parachlamydia acanthamoebae (strain UV7)</name>
    <dbReference type="NCBI Taxonomy" id="765952"/>
    <lineage>
        <taxon>Bacteria</taxon>
        <taxon>Pseudomonadati</taxon>
        <taxon>Chlamydiota</taxon>
        <taxon>Chlamydiia</taxon>
        <taxon>Parachlamydiales</taxon>
        <taxon>Parachlamydiaceae</taxon>
        <taxon>Parachlamydia</taxon>
    </lineage>
</organism>
<evidence type="ECO:0000313" key="2">
    <source>
        <dbReference type="EMBL" id="CCB87540.1"/>
    </source>
</evidence>
<proteinExistence type="predicted"/>
<dbReference type="Proteomes" id="UP000000495">
    <property type="component" value="Chromosome"/>
</dbReference>